<sequence>MRLFVPVLALGLLAGVQEASAQFSAQKDAQYIATLKAVVNYKINDEENLKDIESLRQNQAFNQKLQRMLNKLQNTRTKNTTNRRVQQILEKAGQDIYRLLD</sequence>
<feature type="signal peptide" evidence="1">
    <location>
        <begin position="1"/>
        <end position="21"/>
    </location>
</feature>
<proteinExistence type="predicted"/>
<evidence type="ECO:0000313" key="2">
    <source>
        <dbReference type="EMBL" id="HIU53379.1"/>
    </source>
</evidence>
<evidence type="ECO:0000256" key="1">
    <source>
        <dbReference type="SAM" id="SignalP"/>
    </source>
</evidence>
<name>A0A9D1M4C7_9PROT</name>
<gene>
    <name evidence="2" type="ORF">IAD20_04800</name>
</gene>
<comment type="caution">
    <text evidence="2">The sequence shown here is derived from an EMBL/GenBank/DDBJ whole genome shotgun (WGS) entry which is preliminary data.</text>
</comment>
<feature type="chain" id="PRO_5038526197" evidence="1">
    <location>
        <begin position="22"/>
        <end position="101"/>
    </location>
</feature>
<dbReference type="AlphaFoldDB" id="A0A9D1M4C7"/>
<reference evidence="2" key="1">
    <citation type="submission" date="2020-10" db="EMBL/GenBank/DDBJ databases">
        <authorList>
            <person name="Gilroy R."/>
        </authorList>
    </citation>
    <scope>NUCLEOTIDE SEQUENCE</scope>
    <source>
        <strain evidence="2">ChiW3-316</strain>
    </source>
</reference>
<reference evidence="2" key="2">
    <citation type="journal article" date="2021" name="PeerJ">
        <title>Extensive microbial diversity within the chicken gut microbiome revealed by metagenomics and culture.</title>
        <authorList>
            <person name="Gilroy R."/>
            <person name="Ravi A."/>
            <person name="Getino M."/>
            <person name="Pursley I."/>
            <person name="Horton D.L."/>
            <person name="Alikhan N.F."/>
            <person name="Baker D."/>
            <person name="Gharbi K."/>
            <person name="Hall N."/>
            <person name="Watson M."/>
            <person name="Adriaenssens E.M."/>
            <person name="Foster-Nyarko E."/>
            <person name="Jarju S."/>
            <person name="Secka A."/>
            <person name="Antonio M."/>
            <person name="Oren A."/>
            <person name="Chaudhuri R.R."/>
            <person name="La Ragione R."/>
            <person name="Hildebrand F."/>
            <person name="Pallen M.J."/>
        </authorList>
    </citation>
    <scope>NUCLEOTIDE SEQUENCE</scope>
    <source>
        <strain evidence="2">ChiW3-316</strain>
    </source>
</reference>
<protein>
    <submittedName>
        <fullName evidence="2">Uncharacterized protein</fullName>
    </submittedName>
</protein>
<dbReference type="Proteomes" id="UP000824107">
    <property type="component" value="Unassembled WGS sequence"/>
</dbReference>
<organism evidence="2 3">
    <name type="scientific">Candidatus Scatocola faecipullorum</name>
    <dbReference type="NCBI Taxonomy" id="2840917"/>
    <lineage>
        <taxon>Bacteria</taxon>
        <taxon>Pseudomonadati</taxon>
        <taxon>Pseudomonadota</taxon>
        <taxon>Alphaproteobacteria</taxon>
        <taxon>Rhodospirillales</taxon>
        <taxon>Rhodospirillaceae</taxon>
        <taxon>Rhodospirillaceae incertae sedis</taxon>
        <taxon>Candidatus Scatocola</taxon>
    </lineage>
</organism>
<dbReference type="EMBL" id="DVNC01000029">
    <property type="protein sequence ID" value="HIU53379.1"/>
    <property type="molecule type" value="Genomic_DNA"/>
</dbReference>
<evidence type="ECO:0000313" key="3">
    <source>
        <dbReference type="Proteomes" id="UP000824107"/>
    </source>
</evidence>
<keyword evidence="1" id="KW-0732">Signal</keyword>
<accession>A0A9D1M4C7</accession>